<accession>A0A2W5Z868</accession>
<evidence type="ECO:0000259" key="8">
    <source>
        <dbReference type="Pfam" id="PF00814"/>
    </source>
</evidence>
<gene>
    <name evidence="7 10" type="primary">tsaD</name>
    <name evidence="10" type="ORF">DLM65_05770</name>
    <name evidence="9" type="ORF">JF886_06125</name>
</gene>
<dbReference type="GO" id="GO:0061711">
    <property type="term" value="F:tRNA N(6)-L-threonylcarbamoyladenine synthase activity"/>
    <property type="evidence" value="ECO:0007669"/>
    <property type="project" value="UniProtKB-EC"/>
</dbReference>
<dbReference type="NCBIfam" id="TIGR00329">
    <property type="entry name" value="gcp_kae1"/>
    <property type="match status" value="1"/>
</dbReference>
<keyword evidence="5 7" id="KW-0012">Acyltransferase</keyword>
<feature type="binding site" evidence="7">
    <location>
        <position position="305"/>
    </location>
    <ligand>
        <name>Fe cation</name>
        <dbReference type="ChEBI" id="CHEBI:24875"/>
    </ligand>
</feature>
<evidence type="ECO:0000256" key="6">
    <source>
        <dbReference type="ARBA" id="ARBA00048117"/>
    </source>
</evidence>
<evidence type="ECO:0000256" key="4">
    <source>
        <dbReference type="ARBA" id="ARBA00023004"/>
    </source>
</evidence>
<dbReference type="Pfam" id="PF00814">
    <property type="entry name" value="TsaD"/>
    <property type="match status" value="1"/>
</dbReference>
<keyword evidence="2 7" id="KW-0819">tRNA processing</keyword>
<dbReference type="EMBL" id="QHBU01000110">
    <property type="protein sequence ID" value="PZR81483.1"/>
    <property type="molecule type" value="Genomic_DNA"/>
</dbReference>
<comment type="similarity">
    <text evidence="7">Belongs to the KAE1 / TsaD family.</text>
</comment>
<reference evidence="10" key="2">
    <citation type="submission" date="2018-05" db="EMBL/GenBank/DDBJ databases">
        <authorList>
            <person name="Ferrari B."/>
        </authorList>
    </citation>
    <scope>NUCLEOTIDE SEQUENCE</scope>
    <source>
        <strain evidence="10">RRmetagenome_bin12</strain>
    </source>
</reference>
<reference evidence="10 11" key="1">
    <citation type="journal article" date="2017" name="Nature">
        <title>Atmospheric trace gases support primary production in Antarctic desert surface soil.</title>
        <authorList>
            <person name="Ji M."/>
            <person name="Greening C."/>
            <person name="Vanwonterghem I."/>
            <person name="Carere C.R."/>
            <person name="Bay S.K."/>
            <person name="Steen J.A."/>
            <person name="Montgomery K."/>
            <person name="Lines T."/>
            <person name="Beardall J."/>
            <person name="van Dorst J."/>
            <person name="Snape I."/>
            <person name="Stott M.B."/>
            <person name="Hugenholtz P."/>
            <person name="Ferrari B.C."/>
        </authorList>
    </citation>
    <scope>NUCLEOTIDE SEQUENCE [LARGE SCALE GENOMIC DNA]</scope>
    <source>
        <strain evidence="10">RRmetagenome_bin12</strain>
    </source>
</reference>
<keyword evidence="3 7" id="KW-0479">Metal-binding</keyword>
<dbReference type="InterPro" id="IPR017861">
    <property type="entry name" value="KAE1/TsaD"/>
</dbReference>
<dbReference type="Proteomes" id="UP000606991">
    <property type="component" value="Unassembled WGS sequence"/>
</dbReference>
<dbReference type="SUPFAM" id="SSF53067">
    <property type="entry name" value="Actin-like ATPase domain"/>
    <property type="match status" value="1"/>
</dbReference>
<dbReference type="Proteomes" id="UP000248724">
    <property type="component" value="Unassembled WGS sequence"/>
</dbReference>
<feature type="binding site" evidence="7">
    <location>
        <position position="111"/>
    </location>
    <ligand>
        <name>Fe cation</name>
        <dbReference type="ChEBI" id="CHEBI:24875"/>
    </ligand>
</feature>
<accession>A0A934JRR6</accession>
<comment type="function">
    <text evidence="7">Required for the formation of a threonylcarbamoyl group on adenosine at position 37 (t(6)A37) in tRNAs that read codons beginning with adenine. Is involved in the transfer of the threonylcarbamoyl moiety of threonylcarbamoyl-AMP (TC-AMP) to the N6 group of A37, together with TsaE and TsaB. TsaD likely plays a direct catalytic role in this reaction.</text>
</comment>
<evidence type="ECO:0000313" key="11">
    <source>
        <dbReference type="Proteomes" id="UP000248724"/>
    </source>
</evidence>
<dbReference type="PANTHER" id="PTHR11735">
    <property type="entry name" value="TRNA N6-ADENOSINE THREONYLCARBAMOYLTRANSFERASE"/>
    <property type="match status" value="1"/>
</dbReference>
<dbReference type="InterPro" id="IPR043129">
    <property type="entry name" value="ATPase_NBD"/>
</dbReference>
<protein>
    <recommendedName>
        <fullName evidence="7">tRNA N6-adenosine threonylcarbamoyltransferase</fullName>
        <ecNumber evidence="7">2.3.1.234</ecNumber>
    </recommendedName>
    <alternativeName>
        <fullName evidence="7">N6-L-threonylcarbamoyladenine synthase</fullName>
        <shortName evidence="7">t(6)A synthase</shortName>
    </alternativeName>
    <alternativeName>
        <fullName evidence="7">t(6)A37 threonylcarbamoyladenosine biosynthesis protein TsaD</fullName>
    </alternativeName>
    <alternativeName>
        <fullName evidence="7">tRNA threonylcarbamoyladenosine biosynthesis protein TsaD</fullName>
    </alternativeName>
</protein>
<feature type="binding site" evidence="7">
    <location>
        <position position="115"/>
    </location>
    <ligand>
        <name>Fe cation</name>
        <dbReference type="ChEBI" id="CHEBI:24875"/>
    </ligand>
</feature>
<evidence type="ECO:0000313" key="10">
    <source>
        <dbReference type="EMBL" id="PZR81483.1"/>
    </source>
</evidence>
<dbReference type="AlphaFoldDB" id="A0A2W5Z868"/>
<feature type="binding site" evidence="7">
    <location>
        <position position="279"/>
    </location>
    <ligand>
        <name>substrate</name>
    </ligand>
</feature>
<dbReference type="PANTHER" id="PTHR11735:SF6">
    <property type="entry name" value="TRNA N6-ADENOSINE THREONYLCARBAMOYLTRANSFERASE, MITOCHONDRIAL"/>
    <property type="match status" value="1"/>
</dbReference>
<feature type="domain" description="Gcp-like" evidence="8">
    <location>
        <begin position="23"/>
        <end position="311"/>
    </location>
</feature>
<comment type="subcellular location">
    <subcellularLocation>
        <location evidence="7">Cytoplasm</location>
    </subcellularLocation>
</comment>
<evidence type="ECO:0000256" key="7">
    <source>
        <dbReference type="HAMAP-Rule" id="MF_01445"/>
    </source>
</evidence>
<keyword evidence="4 7" id="KW-0408">Iron</keyword>
<feature type="binding site" evidence="7">
    <location>
        <position position="180"/>
    </location>
    <ligand>
        <name>substrate</name>
    </ligand>
</feature>
<dbReference type="HAMAP" id="MF_01445">
    <property type="entry name" value="TsaD"/>
    <property type="match status" value="1"/>
</dbReference>
<evidence type="ECO:0000256" key="2">
    <source>
        <dbReference type="ARBA" id="ARBA00022694"/>
    </source>
</evidence>
<feature type="binding site" evidence="7">
    <location>
        <begin position="134"/>
        <end position="138"/>
    </location>
    <ligand>
        <name>substrate</name>
    </ligand>
</feature>
<comment type="cofactor">
    <cofactor evidence="7">
        <name>Fe(2+)</name>
        <dbReference type="ChEBI" id="CHEBI:29033"/>
    </cofactor>
    <text evidence="7">Binds 1 Fe(2+) ion per subunit.</text>
</comment>
<feature type="binding site" evidence="7">
    <location>
        <position position="167"/>
    </location>
    <ligand>
        <name>substrate</name>
    </ligand>
</feature>
<name>A0A2W5Z868_9BACT</name>
<dbReference type="PRINTS" id="PR00789">
    <property type="entry name" value="OSIALOPTASE"/>
</dbReference>
<reference evidence="9 12" key="3">
    <citation type="submission" date="2020-10" db="EMBL/GenBank/DDBJ databases">
        <title>Ca. Dormibacterota MAGs.</title>
        <authorList>
            <person name="Montgomery K."/>
        </authorList>
    </citation>
    <scope>NUCLEOTIDE SEQUENCE [LARGE SCALE GENOMIC DNA]</scope>
    <source>
        <strain evidence="9">SC8812_S17_18</strain>
    </source>
</reference>
<dbReference type="FunFam" id="3.30.420.40:FF:000012">
    <property type="entry name" value="tRNA N6-adenosine threonylcarbamoyltransferase"/>
    <property type="match status" value="1"/>
</dbReference>
<sequence>MNLLAVETSCDETAAAVLRDGREVVSSVVSSQIELHAAHGGVVPDLAARAHLEVIGPVVEESLSALPGGWDAVDGVAVTRGPGLAGCLLVGTAYAQSAAVARGVPVVGVSHMAGHIYSAWLSDVTLEPPYLALVVSGGHSDVVELRDHGDAVRLASTRDDAAGEAFDKAARLLGLGYPGGPAVERAARTGDPGRFPMPRTRLDGALSFSGLKTSLRYAIRDLGAGALTDAGSPRDPAVVADLAASFQAAVVEQLLHVLGTIADRRGAERIAVVGGVAANQALRDAVRSRFAGLPVTVPPLSLCTDNAAMIGAAGWQRLRLHGPDAPGVAVDPGLDLYS</sequence>
<comment type="catalytic activity">
    <reaction evidence="6 7">
        <text>L-threonylcarbamoyladenylate + adenosine(37) in tRNA = N(6)-L-threonylcarbamoyladenosine(37) in tRNA + AMP + H(+)</text>
        <dbReference type="Rhea" id="RHEA:37059"/>
        <dbReference type="Rhea" id="RHEA-COMP:10162"/>
        <dbReference type="Rhea" id="RHEA-COMP:10163"/>
        <dbReference type="ChEBI" id="CHEBI:15378"/>
        <dbReference type="ChEBI" id="CHEBI:73682"/>
        <dbReference type="ChEBI" id="CHEBI:74411"/>
        <dbReference type="ChEBI" id="CHEBI:74418"/>
        <dbReference type="ChEBI" id="CHEBI:456215"/>
        <dbReference type="EC" id="2.3.1.234"/>
    </reaction>
</comment>
<evidence type="ECO:0000313" key="12">
    <source>
        <dbReference type="Proteomes" id="UP000606991"/>
    </source>
</evidence>
<keyword evidence="1 7" id="KW-0808">Transferase</keyword>
<evidence type="ECO:0000256" key="3">
    <source>
        <dbReference type="ARBA" id="ARBA00022723"/>
    </source>
</evidence>
<dbReference type="NCBIfam" id="TIGR03723">
    <property type="entry name" value="T6A_TsaD_YgjD"/>
    <property type="match status" value="1"/>
</dbReference>
<dbReference type="InterPro" id="IPR000905">
    <property type="entry name" value="Gcp-like_dom"/>
</dbReference>
<dbReference type="EMBL" id="JAEKNS010000067">
    <property type="protein sequence ID" value="MBJ7594431.1"/>
    <property type="molecule type" value="Genomic_DNA"/>
</dbReference>
<dbReference type="InterPro" id="IPR022450">
    <property type="entry name" value="TsaD"/>
</dbReference>
<dbReference type="EC" id="2.3.1.234" evidence="7"/>
<evidence type="ECO:0000256" key="1">
    <source>
        <dbReference type="ARBA" id="ARBA00022679"/>
    </source>
</evidence>
<dbReference type="GO" id="GO:0005737">
    <property type="term" value="C:cytoplasm"/>
    <property type="evidence" value="ECO:0007669"/>
    <property type="project" value="UniProtKB-SubCell"/>
</dbReference>
<proteinExistence type="inferred from homology"/>
<dbReference type="GO" id="GO:0005506">
    <property type="term" value="F:iron ion binding"/>
    <property type="evidence" value="ECO:0007669"/>
    <property type="project" value="UniProtKB-UniRule"/>
</dbReference>
<evidence type="ECO:0000313" key="9">
    <source>
        <dbReference type="EMBL" id="MBJ7594431.1"/>
    </source>
</evidence>
<dbReference type="GO" id="GO:0002949">
    <property type="term" value="P:tRNA threonylcarbamoyladenosine modification"/>
    <property type="evidence" value="ECO:0007669"/>
    <property type="project" value="UniProtKB-UniRule"/>
</dbReference>
<dbReference type="Gene3D" id="3.30.420.40">
    <property type="match status" value="2"/>
</dbReference>
<comment type="caution">
    <text evidence="10">The sequence shown here is derived from an EMBL/GenBank/DDBJ whole genome shotgun (WGS) entry which is preliminary data.</text>
</comment>
<organism evidence="10 11">
    <name type="scientific">Candidatus Aeolococcus gillhamiae</name>
    <dbReference type="NCBI Taxonomy" id="3127015"/>
    <lineage>
        <taxon>Bacteria</taxon>
        <taxon>Bacillati</taxon>
        <taxon>Candidatus Dormiibacterota</taxon>
        <taxon>Candidatus Dormibacteria</taxon>
        <taxon>Candidatus Aeolococcales</taxon>
        <taxon>Candidatus Aeolococcaceae</taxon>
        <taxon>Candidatus Aeolococcus</taxon>
    </lineage>
</organism>
<feature type="binding site" evidence="7">
    <location>
        <position position="184"/>
    </location>
    <ligand>
        <name>substrate</name>
    </ligand>
</feature>
<keyword evidence="7" id="KW-0963">Cytoplasm</keyword>
<evidence type="ECO:0000256" key="5">
    <source>
        <dbReference type="ARBA" id="ARBA00023315"/>
    </source>
</evidence>